<keyword evidence="3" id="KW-1185">Reference proteome</keyword>
<evidence type="ECO:0000313" key="2">
    <source>
        <dbReference type="EMBL" id="SIQ03581.1"/>
    </source>
</evidence>
<sequence>MTEADRISVTPTTANWTPEQKAEFVRRRRGRNWALFGAMVALCLLIYAIAVVKLYHAGHMW</sequence>
<evidence type="ECO:0000313" key="3">
    <source>
        <dbReference type="Proteomes" id="UP000186308"/>
    </source>
</evidence>
<dbReference type="RefSeq" id="WP_035230419.1">
    <property type="nucleotide sequence ID" value="NZ_FTNE01000001.1"/>
</dbReference>
<dbReference type="Proteomes" id="UP000186308">
    <property type="component" value="Unassembled WGS sequence"/>
</dbReference>
<evidence type="ECO:0000256" key="1">
    <source>
        <dbReference type="SAM" id="Phobius"/>
    </source>
</evidence>
<reference evidence="2 3" key="1">
    <citation type="submission" date="2017-01" db="EMBL/GenBank/DDBJ databases">
        <authorList>
            <person name="Varghese N."/>
            <person name="Submissions S."/>
        </authorList>
    </citation>
    <scope>NUCLEOTIDE SEQUENCE [LARGE SCALE GENOMIC DNA]</scope>
    <source>
        <strain evidence="2 3">ATCC 35905</strain>
    </source>
</reference>
<keyword evidence="1" id="KW-0812">Transmembrane</keyword>
<dbReference type="EMBL" id="FTNE01000001">
    <property type="protein sequence ID" value="SIQ03581.1"/>
    <property type="molecule type" value="Genomic_DNA"/>
</dbReference>
<keyword evidence="1" id="KW-0472">Membrane</keyword>
<keyword evidence="1" id="KW-1133">Transmembrane helix</keyword>
<organism evidence="2 3">
    <name type="scientific">Acidiphilium rubrum</name>
    <dbReference type="NCBI Taxonomy" id="526"/>
    <lineage>
        <taxon>Bacteria</taxon>
        <taxon>Pseudomonadati</taxon>
        <taxon>Pseudomonadota</taxon>
        <taxon>Alphaproteobacteria</taxon>
        <taxon>Acetobacterales</taxon>
        <taxon>Acidocellaceae</taxon>
        <taxon>Acidiphilium</taxon>
    </lineage>
</organism>
<comment type="caution">
    <text evidence="2">The sequence shown here is derived from an EMBL/GenBank/DDBJ whole genome shotgun (WGS) entry which is preliminary data.</text>
</comment>
<protein>
    <submittedName>
        <fullName evidence="2">Uncharacterized protein</fullName>
    </submittedName>
</protein>
<dbReference type="OrthoDB" id="7364105at2"/>
<dbReference type="AlphaFoldDB" id="A0A8G2FCK5"/>
<accession>A0A8G2FCK5</accession>
<feature type="transmembrane region" description="Helical" evidence="1">
    <location>
        <begin position="33"/>
        <end position="55"/>
    </location>
</feature>
<gene>
    <name evidence="2" type="ORF">SAMN05421828_10130</name>
</gene>
<proteinExistence type="predicted"/>
<name>A0A8G2FCK5_ACIRU</name>